<dbReference type="GO" id="GO:0003824">
    <property type="term" value="F:catalytic activity"/>
    <property type="evidence" value="ECO:0007669"/>
    <property type="project" value="InterPro"/>
</dbReference>
<gene>
    <name evidence="1" type="ORF">LCGC14_1353500</name>
</gene>
<reference evidence="1" key="1">
    <citation type="journal article" date="2015" name="Nature">
        <title>Complex archaea that bridge the gap between prokaryotes and eukaryotes.</title>
        <authorList>
            <person name="Spang A."/>
            <person name="Saw J.H."/>
            <person name="Jorgensen S.L."/>
            <person name="Zaremba-Niedzwiedzka K."/>
            <person name="Martijn J."/>
            <person name="Lind A.E."/>
            <person name="van Eijk R."/>
            <person name="Schleper C."/>
            <person name="Guy L."/>
            <person name="Ettema T.J."/>
        </authorList>
    </citation>
    <scope>NUCLEOTIDE SEQUENCE</scope>
</reference>
<dbReference type="EMBL" id="LAZR01008388">
    <property type="protein sequence ID" value="KKM79077.1"/>
    <property type="molecule type" value="Genomic_DNA"/>
</dbReference>
<evidence type="ECO:0008006" key="2">
    <source>
        <dbReference type="Google" id="ProtNLM"/>
    </source>
</evidence>
<evidence type="ECO:0000313" key="1">
    <source>
        <dbReference type="EMBL" id="KKM79077.1"/>
    </source>
</evidence>
<dbReference type="Gene3D" id="1.10.275.10">
    <property type="entry name" value="Fumarase/aspartase (N-terminal domain)"/>
    <property type="match status" value="1"/>
</dbReference>
<feature type="non-terminal residue" evidence="1">
    <location>
        <position position="56"/>
    </location>
</feature>
<dbReference type="InterPro" id="IPR024083">
    <property type="entry name" value="Fumarase/histidase_N"/>
</dbReference>
<dbReference type="InterPro" id="IPR008948">
    <property type="entry name" value="L-Aspartase-like"/>
</dbReference>
<name>A0A0F9NCG0_9ZZZZ</name>
<accession>A0A0F9NCG0</accession>
<comment type="caution">
    <text evidence="1">The sequence shown here is derived from an EMBL/GenBank/DDBJ whole genome shotgun (WGS) entry which is preliminary data.</text>
</comment>
<proteinExistence type="predicted"/>
<organism evidence="1">
    <name type="scientific">marine sediment metagenome</name>
    <dbReference type="NCBI Taxonomy" id="412755"/>
    <lineage>
        <taxon>unclassified sequences</taxon>
        <taxon>metagenomes</taxon>
        <taxon>ecological metagenomes</taxon>
    </lineage>
</organism>
<dbReference type="SUPFAM" id="SSF48557">
    <property type="entry name" value="L-aspartase-like"/>
    <property type="match status" value="1"/>
</dbReference>
<protein>
    <recommendedName>
        <fullName evidence="2">Adenylosuccinate lyase</fullName>
    </recommendedName>
</protein>
<sequence length="56" mass="6561">MDHKFIHPIETRYRTDIANLFTEEKKLENWLKVEAVLAQAHAELGNITQEVAQEIK</sequence>
<dbReference type="AlphaFoldDB" id="A0A0F9NCG0"/>